<dbReference type="EMBL" id="PEDL01000026">
    <property type="protein sequence ID" value="PHV69521.1"/>
    <property type="molecule type" value="Genomic_DNA"/>
</dbReference>
<keyword evidence="2" id="KW-1185">Reference proteome</keyword>
<accession>A0AC61D9Z3</accession>
<proteinExistence type="predicted"/>
<organism evidence="1 2">
    <name type="scientific">Sporanaerobium hydrogeniformans</name>
    <dbReference type="NCBI Taxonomy" id="3072179"/>
    <lineage>
        <taxon>Bacteria</taxon>
        <taxon>Bacillati</taxon>
        <taxon>Bacillota</taxon>
        <taxon>Clostridia</taxon>
        <taxon>Lachnospirales</taxon>
        <taxon>Lachnospiraceae</taxon>
        <taxon>Sporanaerobium</taxon>
    </lineage>
</organism>
<evidence type="ECO:0000313" key="1">
    <source>
        <dbReference type="EMBL" id="PHV69521.1"/>
    </source>
</evidence>
<sequence length="339" mass="39379">MNTISVIVPIYNAEKYLEKCLDSLIAQTYKELEIILINDGSKDNSLTICECYKEADPRIKVINKVNEGVSVARNTGIEVATGEYIGFVDPDDWVEPEMYETLYKRLQNSDYPICLCNYFKDNKRASTPKLFEFEEACLEHDQIIDKLITNMIGIEDITPKYIYVMGSVWRGLYRKSFIDEQNLRFKKGISIMEDLIFMVQALLSTEGMCIEHSVQYHYVKNPKSVLHSYNKNMWIDQVKVHNTLEEIVIAAGLEEKMRNRLDLRYISMAFSSIFNEANISGKAKLKNRAETIKQICTDDKLKIVMDRVKFIQKPNVQVKISELKEFINEKWPRRNTSSS</sequence>
<gene>
    <name evidence="1" type="ORF">CS063_15370</name>
</gene>
<protein>
    <submittedName>
        <fullName evidence="1">Uncharacterized protein</fullName>
    </submittedName>
</protein>
<comment type="caution">
    <text evidence="1">The sequence shown here is derived from an EMBL/GenBank/DDBJ whole genome shotgun (WGS) entry which is preliminary data.</text>
</comment>
<evidence type="ECO:0000313" key="2">
    <source>
        <dbReference type="Proteomes" id="UP000224460"/>
    </source>
</evidence>
<reference evidence="1" key="1">
    <citation type="submission" date="2017-10" db="EMBL/GenBank/DDBJ databases">
        <title>Genome sequence of cellulolytic Lachnospiraceae bacterium XHS1971 isolated from hotspring sediment.</title>
        <authorList>
            <person name="Vasudevan G."/>
            <person name="Joshi A.J."/>
            <person name="Hivarkar S."/>
            <person name="Lanjekar V.B."/>
            <person name="Dhakephalkar P.K."/>
            <person name="Dagar S."/>
        </authorList>
    </citation>
    <scope>NUCLEOTIDE SEQUENCE</scope>
    <source>
        <strain evidence="1">XHS1971</strain>
    </source>
</reference>
<dbReference type="Proteomes" id="UP000224460">
    <property type="component" value="Unassembled WGS sequence"/>
</dbReference>
<name>A0AC61D9Z3_9FIRM</name>